<dbReference type="RefSeq" id="WP_197013215.1">
    <property type="nucleotide sequence ID" value="NZ_BAABES010000011.1"/>
</dbReference>
<evidence type="ECO:0000313" key="3">
    <source>
        <dbReference type="Proteomes" id="UP000614047"/>
    </source>
</evidence>
<organism evidence="2 3">
    <name type="scientific">Actinomadura viridis</name>
    <dbReference type="NCBI Taxonomy" id="58110"/>
    <lineage>
        <taxon>Bacteria</taxon>
        <taxon>Bacillati</taxon>
        <taxon>Actinomycetota</taxon>
        <taxon>Actinomycetes</taxon>
        <taxon>Streptosporangiales</taxon>
        <taxon>Thermomonosporaceae</taxon>
        <taxon>Actinomadura</taxon>
    </lineage>
</organism>
<name>A0A931GKW6_9ACTN</name>
<evidence type="ECO:0000313" key="2">
    <source>
        <dbReference type="EMBL" id="MBG6090797.1"/>
    </source>
</evidence>
<keyword evidence="3" id="KW-1185">Reference proteome</keyword>
<dbReference type="EMBL" id="JADOUA010000001">
    <property type="protein sequence ID" value="MBG6090797.1"/>
    <property type="molecule type" value="Genomic_DNA"/>
</dbReference>
<proteinExistence type="predicted"/>
<comment type="caution">
    <text evidence="2">The sequence shown here is derived from an EMBL/GenBank/DDBJ whole genome shotgun (WGS) entry which is preliminary data.</text>
</comment>
<evidence type="ECO:0000256" key="1">
    <source>
        <dbReference type="SAM" id="MobiDB-lite"/>
    </source>
</evidence>
<feature type="compositionally biased region" description="Low complexity" evidence="1">
    <location>
        <begin position="26"/>
        <end position="35"/>
    </location>
</feature>
<dbReference type="AlphaFoldDB" id="A0A931GKW6"/>
<sequence length="515" mass="55230">MFGRQRHDDPPVSLYDHVRAHVPERGPGLLDGGETLPDEGDEGDGDGLVWAPGARDGMLTHHWAGKADPGEVERVSAALLTALRDRKGRDGGDAALYEAARQVSVVSLVGDVLDRVVAAGVDAERCYRTGYRLATEGRHREPVKLGIALLGLFDAAHHRDELMILGRHDEFTLFAAVALANREGGAEQDLWELARSVRGWGRVHLVERLAGTADPGLRDWILREGFRNEVMDAYLAGTAAETGGLAEALAGGAAGGPDDELLYAAGDILSALCDEGGPMEGITAYADGERAAGLFLGHMAARASDLRHFLAVHAVRGHAERAWPDLAERCAEILGRPVWPERARRDLAADDPARFHRAVHACGILGVPTLRAHLDRLRTRDPFVQDDWYGAVTQAGPDEIDEVIALASELLPLDAVAAGPARKAGSGEAFTPHRCLDMLLQGLVAWPGRGTPLVLAGLASPVVRNRNMAVRTLDAWGEAAWPPGTRDALTTALAREPDDGVRGRLQALLEDRPVD</sequence>
<evidence type="ECO:0008006" key="4">
    <source>
        <dbReference type="Google" id="ProtNLM"/>
    </source>
</evidence>
<dbReference type="Proteomes" id="UP000614047">
    <property type="component" value="Unassembled WGS sequence"/>
</dbReference>
<protein>
    <recommendedName>
        <fullName evidence="4">Limonene hydroxylase</fullName>
    </recommendedName>
</protein>
<feature type="region of interest" description="Disordered" evidence="1">
    <location>
        <begin position="23"/>
        <end position="44"/>
    </location>
</feature>
<accession>A0A931GKW6</accession>
<reference evidence="2" key="1">
    <citation type="submission" date="2020-11" db="EMBL/GenBank/DDBJ databases">
        <title>Sequencing the genomes of 1000 actinobacteria strains.</title>
        <authorList>
            <person name="Klenk H.-P."/>
        </authorList>
    </citation>
    <scope>NUCLEOTIDE SEQUENCE</scope>
    <source>
        <strain evidence="2">DSM 43175</strain>
    </source>
</reference>
<gene>
    <name evidence="2" type="ORF">IW256_004910</name>
</gene>